<gene>
    <name evidence="3" type="ORF">JZ751_013950</name>
</gene>
<dbReference type="GO" id="GO:0005737">
    <property type="term" value="C:cytoplasm"/>
    <property type="evidence" value="ECO:0007669"/>
    <property type="project" value="TreeGrafter"/>
</dbReference>
<dbReference type="Proteomes" id="UP000824540">
    <property type="component" value="Unassembled WGS sequence"/>
</dbReference>
<feature type="region of interest" description="Disordered" evidence="1">
    <location>
        <begin position="457"/>
        <end position="483"/>
    </location>
</feature>
<protein>
    <recommendedName>
        <fullName evidence="2">Replication factor A C-terminal domain-containing protein</fullName>
    </recommendedName>
</protein>
<feature type="region of interest" description="Disordered" evidence="1">
    <location>
        <begin position="564"/>
        <end position="624"/>
    </location>
</feature>
<dbReference type="GO" id="GO:1902230">
    <property type="term" value="P:negative regulation of intrinsic apoptotic signaling pathway in response to DNA damage"/>
    <property type="evidence" value="ECO:0007669"/>
    <property type="project" value="InterPro"/>
</dbReference>
<feature type="region of interest" description="Disordered" evidence="1">
    <location>
        <begin position="837"/>
        <end position="871"/>
    </location>
</feature>
<feature type="compositionally biased region" description="Polar residues" evidence="1">
    <location>
        <begin position="613"/>
        <end position="624"/>
    </location>
</feature>
<evidence type="ECO:0000256" key="1">
    <source>
        <dbReference type="SAM" id="MobiDB-lite"/>
    </source>
</evidence>
<dbReference type="AlphaFoldDB" id="A0A8T2MXY5"/>
<evidence type="ECO:0000313" key="4">
    <source>
        <dbReference type="Proteomes" id="UP000824540"/>
    </source>
</evidence>
<feature type="compositionally biased region" description="Polar residues" evidence="1">
    <location>
        <begin position="326"/>
        <end position="341"/>
    </location>
</feature>
<dbReference type="EMBL" id="JAFBMS010000224">
    <property type="protein sequence ID" value="KAG9332995.1"/>
    <property type="molecule type" value="Genomic_DNA"/>
</dbReference>
<dbReference type="PANTHER" id="PTHR35537:SF1">
    <property type="entry name" value="DNA DAMAGE-INDUCED APOPTOSIS SUPPRESSOR PROTEIN"/>
    <property type="match status" value="1"/>
</dbReference>
<dbReference type="Pfam" id="PF08646">
    <property type="entry name" value="Rep_fac-A_C"/>
    <property type="match status" value="1"/>
</dbReference>
<dbReference type="InterPro" id="IPR043522">
    <property type="entry name" value="DDIAS"/>
</dbReference>
<evidence type="ECO:0000259" key="2">
    <source>
        <dbReference type="Pfam" id="PF08646"/>
    </source>
</evidence>
<sequence>MPAGWSVISCSVLSLRDSCFMYPSCQNCVSRLQKKQSDPRCWCPKCGFSWEVKHVNYRYRLSLNVKRNCDIFGVTVFGSCLNPYFGVPASCLQRLCDESKIKAGDSQDGYEHGLLIKAVQDSFIGRRFEFGIKLPPGHDIGRYSLSNECRFSAFQHEIVATRISLPNGAIGGSPVFSYFQKLLQSAQLADLSILQSLEGSSASPEHDGPNVLESFDCSVASFSGSPTQLSSGAYCIPGYWQQSPGIITSSAEQEEDTCSELDRTQVGSPWWCERSPKKHPRDGTHSPILAVQYHTSALQERETKCNERTPGYLGLLRHQESVEAPETSSKASFQGGVSLQPDTPEPTPLVSTLRTGNSPKQTKIMPVQLHQNETLDLKSVWGGALSTGKNDAATFQEGLSVCGWNSCLSESSAWEHLPLSESWGAFISKTKGFSVLSPKSNAHGAVVKEEVRMNGTGCEAETHSPGHSDQADGGSASKDSGAGLAKESTLNCYPAKDKGEVGMALSQRSFTTSPRVCGAESVSLYGNELNISRNQGLRAIALSSLDPHYLPLKFQKKVEGRTQLSVQRSRKLPAHRPSTQETLPVSGVWDSPLSECKEHSKDETKDYSDEAENQTAASCSNHSSSLHKQGILATASTGHGWDDQKSRFFCTEDTYNASADLFSGCEDSIDTSEEEDEKVTPQLEPRARVRSSGPLVDTYQRVHRKSREKKQNCSIDAYAPGSELYRGPDFAPFLQSTPIPRNPTPLCSLPRRGNGQTQNTLLLNSHLPAQHLLKRQSDKSKKQSENEKENVRGIDPECALLIGRSTHSYEQQGAIRSVQRHKPTDRYRCKRILLASGRRTPHRKAPSSTVTRDGNCQHTEENEKGNTVSSSVHVLPHPELAGQTECARSGSGLSRCTEVEISTVRRAVESCAQQSCSSPCNEHDVSVCNWSADLFAESFRN</sequence>
<dbReference type="PANTHER" id="PTHR35537">
    <property type="entry name" value="DNA DAMAGE-INDUCIBLE APOPTOSIS SUPPRESSOR PROTEIN DDIAS"/>
    <property type="match status" value="1"/>
</dbReference>
<comment type="caution">
    <text evidence="3">The sequence shown here is derived from an EMBL/GenBank/DDBJ whole genome shotgun (WGS) entry which is preliminary data.</text>
</comment>
<dbReference type="SUPFAM" id="SSF50249">
    <property type="entry name" value="Nucleic acid-binding proteins"/>
    <property type="match status" value="1"/>
</dbReference>
<keyword evidence="4" id="KW-1185">Reference proteome</keyword>
<accession>A0A8T2MXY5</accession>
<evidence type="ECO:0000313" key="3">
    <source>
        <dbReference type="EMBL" id="KAG9332995.1"/>
    </source>
</evidence>
<feature type="compositionally biased region" description="Low complexity" evidence="1">
    <location>
        <begin position="471"/>
        <end position="483"/>
    </location>
</feature>
<name>A0A8T2MXY5_9TELE</name>
<dbReference type="Gene3D" id="2.40.50.140">
    <property type="entry name" value="Nucleic acid-binding proteins"/>
    <property type="match status" value="1"/>
</dbReference>
<proteinExistence type="predicted"/>
<feature type="compositionally biased region" description="Polar residues" evidence="1">
    <location>
        <begin position="349"/>
        <end position="360"/>
    </location>
</feature>
<organism evidence="3 4">
    <name type="scientific">Albula glossodonta</name>
    <name type="common">roundjaw bonefish</name>
    <dbReference type="NCBI Taxonomy" id="121402"/>
    <lineage>
        <taxon>Eukaryota</taxon>
        <taxon>Metazoa</taxon>
        <taxon>Chordata</taxon>
        <taxon>Craniata</taxon>
        <taxon>Vertebrata</taxon>
        <taxon>Euteleostomi</taxon>
        <taxon>Actinopterygii</taxon>
        <taxon>Neopterygii</taxon>
        <taxon>Teleostei</taxon>
        <taxon>Albuliformes</taxon>
        <taxon>Albulidae</taxon>
        <taxon>Albula</taxon>
    </lineage>
</organism>
<dbReference type="GO" id="GO:0005634">
    <property type="term" value="C:nucleus"/>
    <property type="evidence" value="ECO:0007669"/>
    <property type="project" value="TreeGrafter"/>
</dbReference>
<dbReference type="OrthoDB" id="9948238at2759"/>
<feature type="compositionally biased region" description="Basic and acidic residues" evidence="1">
    <location>
        <begin position="460"/>
        <end position="470"/>
    </location>
</feature>
<dbReference type="InterPro" id="IPR013955">
    <property type="entry name" value="Rep_factor-A_C"/>
</dbReference>
<feature type="region of interest" description="Disordered" evidence="1">
    <location>
        <begin position="321"/>
        <end position="360"/>
    </location>
</feature>
<feature type="compositionally biased region" description="Polar residues" evidence="1">
    <location>
        <begin position="846"/>
        <end position="857"/>
    </location>
</feature>
<dbReference type="InterPro" id="IPR012340">
    <property type="entry name" value="NA-bd_OB-fold"/>
</dbReference>
<feature type="compositionally biased region" description="Basic and acidic residues" evidence="1">
    <location>
        <begin position="595"/>
        <end position="608"/>
    </location>
</feature>
<feature type="domain" description="Replication factor A C-terminal" evidence="2">
    <location>
        <begin position="7"/>
        <end position="102"/>
    </location>
</feature>
<reference evidence="3" key="1">
    <citation type="thesis" date="2021" institute="BYU ScholarsArchive" country="Provo, UT, USA">
        <title>Applications of and Algorithms for Genome Assembly and Genomic Analyses with an Emphasis on Marine Teleosts.</title>
        <authorList>
            <person name="Pickett B.D."/>
        </authorList>
    </citation>
    <scope>NUCLEOTIDE SEQUENCE</scope>
    <source>
        <strain evidence="3">HI-2016</strain>
    </source>
</reference>